<dbReference type="Pfam" id="PF01475">
    <property type="entry name" value="FUR"/>
    <property type="match status" value="1"/>
</dbReference>
<dbReference type="PANTHER" id="PTHR33202:SF1">
    <property type="entry name" value="FERRIC UPTAKE REGULATION PROTEIN"/>
    <property type="match status" value="1"/>
</dbReference>
<dbReference type="Gene3D" id="1.10.10.10">
    <property type="entry name" value="Winged helix-like DNA-binding domain superfamily/Winged helix DNA-binding domain"/>
    <property type="match status" value="1"/>
</dbReference>
<evidence type="ECO:0000256" key="5">
    <source>
        <dbReference type="ARBA" id="ARBA00022833"/>
    </source>
</evidence>
<evidence type="ECO:0000256" key="1">
    <source>
        <dbReference type="ARBA" id="ARBA00004496"/>
    </source>
</evidence>
<keyword evidence="5" id="KW-0862">Zinc</keyword>
<comment type="caution">
    <text evidence="9">The sequence shown here is derived from an EMBL/GenBank/DDBJ whole genome shotgun (WGS) entry which is preliminary data.</text>
</comment>
<comment type="subcellular location">
    <subcellularLocation>
        <location evidence="1">Cytoplasm</location>
    </subcellularLocation>
</comment>
<keyword evidence="8" id="KW-0804">Transcription</keyword>
<dbReference type="CDD" id="cd07153">
    <property type="entry name" value="Fur_like"/>
    <property type="match status" value="1"/>
</dbReference>
<evidence type="ECO:0000256" key="8">
    <source>
        <dbReference type="ARBA" id="ARBA00023163"/>
    </source>
</evidence>
<keyword evidence="3" id="KW-0963">Cytoplasm</keyword>
<protein>
    <submittedName>
        <fullName evidence="9">Fur family transcriptional regulator</fullName>
    </submittedName>
</protein>
<accession>A0ABW2USM9</accession>
<keyword evidence="10" id="KW-1185">Reference proteome</keyword>
<evidence type="ECO:0000256" key="3">
    <source>
        <dbReference type="ARBA" id="ARBA00022490"/>
    </source>
</evidence>
<evidence type="ECO:0000256" key="6">
    <source>
        <dbReference type="ARBA" id="ARBA00023015"/>
    </source>
</evidence>
<dbReference type="PANTHER" id="PTHR33202">
    <property type="entry name" value="ZINC UPTAKE REGULATION PROTEIN"/>
    <property type="match status" value="1"/>
</dbReference>
<dbReference type="EMBL" id="JBHTGR010000011">
    <property type="protein sequence ID" value="MFC7746917.1"/>
    <property type="molecule type" value="Genomic_DNA"/>
</dbReference>
<comment type="similarity">
    <text evidence="2">Belongs to the Fur family.</text>
</comment>
<proteinExistence type="inferred from homology"/>
<keyword evidence="7" id="KW-0238">DNA-binding</keyword>
<evidence type="ECO:0000256" key="4">
    <source>
        <dbReference type="ARBA" id="ARBA00022491"/>
    </source>
</evidence>
<dbReference type="RefSeq" id="WP_382358430.1">
    <property type="nucleotide sequence ID" value="NZ_JBHTGR010000011.1"/>
</dbReference>
<evidence type="ECO:0000313" key="10">
    <source>
        <dbReference type="Proteomes" id="UP001596620"/>
    </source>
</evidence>
<evidence type="ECO:0000256" key="7">
    <source>
        <dbReference type="ARBA" id="ARBA00023125"/>
    </source>
</evidence>
<dbReference type="InterPro" id="IPR002481">
    <property type="entry name" value="FUR"/>
</dbReference>
<organism evidence="9 10">
    <name type="scientific">Lentibacillus kimchii</name>
    <dbReference type="NCBI Taxonomy" id="1542911"/>
    <lineage>
        <taxon>Bacteria</taxon>
        <taxon>Bacillati</taxon>
        <taxon>Bacillota</taxon>
        <taxon>Bacilli</taxon>
        <taxon>Bacillales</taxon>
        <taxon>Bacillaceae</taxon>
        <taxon>Lentibacillus</taxon>
    </lineage>
</organism>
<name>A0ABW2USM9_9BACI</name>
<sequence>MLVSEALLKIKTNGYKITEKRKEILTFLSQHPQYVSGSDVIQHLKNDHPGLSYDTVYRNLALCSELGILEETEFAGEKKYQLCAESDHHHHFICLKCGETRVIKNCPIHDIPEMNDFHITGHKFEVYGYCRLCKTP</sequence>
<evidence type="ECO:0000313" key="9">
    <source>
        <dbReference type="EMBL" id="MFC7746917.1"/>
    </source>
</evidence>
<keyword evidence="6" id="KW-0805">Transcription regulation</keyword>
<gene>
    <name evidence="9" type="ORF">ACFQU8_06665</name>
</gene>
<reference evidence="10" key="1">
    <citation type="journal article" date="2019" name="Int. J. Syst. Evol. Microbiol.">
        <title>The Global Catalogue of Microorganisms (GCM) 10K type strain sequencing project: providing services to taxonomists for standard genome sequencing and annotation.</title>
        <authorList>
            <consortium name="The Broad Institute Genomics Platform"/>
            <consortium name="The Broad Institute Genome Sequencing Center for Infectious Disease"/>
            <person name="Wu L."/>
            <person name="Ma J."/>
        </authorList>
    </citation>
    <scope>NUCLEOTIDE SEQUENCE [LARGE SCALE GENOMIC DNA]</scope>
    <source>
        <strain evidence="10">JCM 30234</strain>
    </source>
</reference>
<dbReference type="Proteomes" id="UP001596620">
    <property type="component" value="Unassembled WGS sequence"/>
</dbReference>
<dbReference type="InterPro" id="IPR036390">
    <property type="entry name" value="WH_DNA-bd_sf"/>
</dbReference>
<dbReference type="Gene3D" id="3.30.1490.190">
    <property type="match status" value="1"/>
</dbReference>
<dbReference type="InterPro" id="IPR043135">
    <property type="entry name" value="Fur_C"/>
</dbReference>
<dbReference type="SUPFAM" id="SSF46785">
    <property type="entry name" value="Winged helix' DNA-binding domain"/>
    <property type="match status" value="1"/>
</dbReference>
<evidence type="ECO:0000256" key="2">
    <source>
        <dbReference type="ARBA" id="ARBA00007957"/>
    </source>
</evidence>
<keyword evidence="4" id="KW-0678">Repressor</keyword>
<dbReference type="InterPro" id="IPR036388">
    <property type="entry name" value="WH-like_DNA-bd_sf"/>
</dbReference>